<comment type="subunit">
    <text evidence="4">Part of the 30S ribosomal subunit.</text>
</comment>
<dbReference type="Gene3D" id="3.30.1370.30">
    <property type="match status" value="1"/>
</dbReference>
<dbReference type="FunFam" id="3.30.1490.10:FF:000001">
    <property type="entry name" value="30S ribosomal protein S8"/>
    <property type="match status" value="1"/>
</dbReference>
<dbReference type="PANTHER" id="PTHR11758">
    <property type="entry name" value="40S RIBOSOMAL PROTEIN S15A"/>
    <property type="match status" value="1"/>
</dbReference>
<comment type="similarity">
    <text evidence="1 4 5">Belongs to the universal ribosomal protein uS8 family.</text>
</comment>
<dbReference type="InterPro" id="IPR035987">
    <property type="entry name" value="Ribosomal_uS8_sf"/>
</dbReference>
<dbReference type="RefSeq" id="YP_003002198.1">
    <property type="nucleotide sequence ID" value="NC_012903.1"/>
</dbReference>
<protein>
    <recommendedName>
        <fullName evidence="4">Small ribosomal subunit protein uS8c</fullName>
    </recommendedName>
</protein>
<keyword evidence="3 4" id="KW-0687">Ribonucleoprotein</keyword>
<dbReference type="InterPro" id="IPR000630">
    <property type="entry name" value="Ribosomal_uS8"/>
</dbReference>
<evidence type="ECO:0000256" key="1">
    <source>
        <dbReference type="ARBA" id="ARBA00006471"/>
    </source>
</evidence>
<proteinExistence type="inferred from homology"/>
<geneLocation type="chloroplast" evidence="6"/>
<evidence type="ECO:0000256" key="4">
    <source>
        <dbReference type="HAMAP-Rule" id="MF_01302"/>
    </source>
</evidence>
<name>C6KIV4_9STRA</name>
<organism evidence="6">
    <name type="scientific">Aureoumbra lagunensis</name>
    <dbReference type="NCBI Taxonomy" id="44058"/>
    <lineage>
        <taxon>Eukaryota</taxon>
        <taxon>Sar</taxon>
        <taxon>Stramenopiles</taxon>
        <taxon>Ochrophyta</taxon>
        <taxon>Pelagophyceae</taxon>
        <taxon>Pelagomonadales</taxon>
        <taxon>Aureoumbra</taxon>
    </lineage>
</organism>
<dbReference type="InterPro" id="IPR047863">
    <property type="entry name" value="Ribosomal_uS8_CS"/>
</dbReference>
<dbReference type="PROSITE" id="PS00053">
    <property type="entry name" value="RIBOSOMAL_S8"/>
    <property type="match status" value="1"/>
</dbReference>
<reference evidence="6" key="1">
    <citation type="journal article" date="2010" name="J. Phycol.">
        <title>Analyses of the complete chloroplast genome sequences of two members of the pelagophyceae: Aureococcus anophagefferens CCMP1984 and Aureoumbra lagunensis CCMP1507.</title>
        <authorList>
            <person name="Ong H.C."/>
            <person name="Wilhelm S.W."/>
            <person name="Gobler C.J."/>
            <person name="Bullerjahn G."/>
            <person name="Jacobs M.A."/>
            <person name="McKay J."/>
            <person name="Sims E.H."/>
            <person name="Gillett W.G."/>
            <person name="Zhou Y."/>
            <person name="Haugen E."/>
            <person name="Rocap G."/>
            <person name="Cattolico R.A."/>
        </authorList>
    </citation>
    <scope>NUCLEOTIDE SEQUENCE</scope>
    <source>
        <strain evidence="6">CCMP 1507</strain>
    </source>
</reference>
<dbReference type="Pfam" id="PF00410">
    <property type="entry name" value="Ribosomal_S8"/>
    <property type="match status" value="1"/>
</dbReference>
<dbReference type="GO" id="GO:0005840">
    <property type="term" value="C:ribosome"/>
    <property type="evidence" value="ECO:0007669"/>
    <property type="project" value="UniProtKB-KW"/>
</dbReference>
<comment type="subcellular location">
    <subcellularLocation>
        <location evidence="4">Plastid</location>
        <location evidence="4">Chloroplast</location>
    </subcellularLocation>
</comment>
<gene>
    <name evidence="4 6" type="primary">rps8</name>
    <name evidence="6" type="ORF">AulaCp022</name>
</gene>
<dbReference type="NCBIfam" id="NF001109">
    <property type="entry name" value="PRK00136.1"/>
    <property type="match status" value="1"/>
</dbReference>
<dbReference type="GO" id="GO:1990904">
    <property type="term" value="C:ribonucleoprotein complex"/>
    <property type="evidence" value="ECO:0007669"/>
    <property type="project" value="UniProtKB-KW"/>
</dbReference>
<keyword evidence="4" id="KW-0694">RNA-binding</keyword>
<dbReference type="Gene3D" id="3.30.1490.10">
    <property type="match status" value="1"/>
</dbReference>
<evidence type="ECO:0000256" key="3">
    <source>
        <dbReference type="ARBA" id="ARBA00023274"/>
    </source>
</evidence>
<keyword evidence="6" id="KW-0934">Plastid</keyword>
<dbReference type="GO" id="GO:0019843">
    <property type="term" value="F:rRNA binding"/>
    <property type="evidence" value="ECO:0007669"/>
    <property type="project" value="UniProtKB-UniRule"/>
</dbReference>
<dbReference type="EMBL" id="GQ231542">
    <property type="protein sequence ID" value="ACS36910.1"/>
    <property type="molecule type" value="Genomic_DNA"/>
</dbReference>
<sequence>MVNDVVSDMLTRIRNAGKVKHHLVQVPLTKMTLAISVVLKEENFIEDFQEFSEDNKNFLLLLLKYKGKGRNQKPAITMLKRISKPGLRVYAGVKDLPVVLGNFGIAVVSTSQGVMTNIKAAKLGIGGEILCYVW</sequence>
<dbReference type="HAMAP" id="MF_01302_B">
    <property type="entry name" value="Ribosomal_uS8_B"/>
    <property type="match status" value="1"/>
</dbReference>
<keyword evidence="6" id="KW-0150">Chloroplast</keyword>
<dbReference type="AlphaFoldDB" id="C6KIV4"/>
<evidence type="ECO:0000256" key="2">
    <source>
        <dbReference type="ARBA" id="ARBA00022980"/>
    </source>
</evidence>
<evidence type="ECO:0000256" key="5">
    <source>
        <dbReference type="RuleBase" id="RU003660"/>
    </source>
</evidence>
<dbReference type="GeneID" id="8097401"/>
<dbReference type="SUPFAM" id="SSF56047">
    <property type="entry name" value="Ribosomal protein S8"/>
    <property type="match status" value="1"/>
</dbReference>
<dbReference type="GO" id="GO:0003735">
    <property type="term" value="F:structural constituent of ribosome"/>
    <property type="evidence" value="ECO:0007669"/>
    <property type="project" value="InterPro"/>
</dbReference>
<keyword evidence="4" id="KW-0699">rRNA-binding</keyword>
<comment type="function">
    <text evidence="4">One of the primary rRNA binding proteins, it binds directly to 16S rRNA central domain where it helps coordinate assembly of the platform of the 30S subunit.</text>
</comment>
<dbReference type="GO" id="GO:0009507">
    <property type="term" value="C:chloroplast"/>
    <property type="evidence" value="ECO:0007669"/>
    <property type="project" value="UniProtKB-SubCell"/>
</dbReference>
<keyword evidence="2 4" id="KW-0689">Ribosomal protein</keyword>
<accession>C6KIV4</accession>
<dbReference type="GO" id="GO:0006412">
    <property type="term" value="P:translation"/>
    <property type="evidence" value="ECO:0007669"/>
    <property type="project" value="UniProtKB-UniRule"/>
</dbReference>
<evidence type="ECO:0000313" key="6">
    <source>
        <dbReference type="EMBL" id="ACS36910.1"/>
    </source>
</evidence>